<gene>
    <name evidence="2" type="ORF">PHAECO_LOCUS3330</name>
</gene>
<proteinExistence type="predicted"/>
<feature type="compositionally biased region" description="Polar residues" evidence="1">
    <location>
        <begin position="556"/>
        <end position="565"/>
    </location>
</feature>
<name>A0A9P0DFH8_PHACE</name>
<dbReference type="PANTHER" id="PTHR37970">
    <property type="entry name" value="PROTEIN CBG08587"/>
    <property type="match status" value="1"/>
</dbReference>
<feature type="region of interest" description="Disordered" evidence="1">
    <location>
        <begin position="642"/>
        <end position="715"/>
    </location>
</feature>
<feature type="region of interest" description="Disordered" evidence="1">
    <location>
        <begin position="484"/>
        <end position="569"/>
    </location>
</feature>
<feature type="region of interest" description="Disordered" evidence="1">
    <location>
        <begin position="740"/>
        <end position="798"/>
    </location>
</feature>
<keyword evidence="3" id="KW-1185">Reference proteome</keyword>
<organism evidence="2 3">
    <name type="scientific">Phaedon cochleariae</name>
    <name type="common">Mustard beetle</name>
    <dbReference type="NCBI Taxonomy" id="80249"/>
    <lineage>
        <taxon>Eukaryota</taxon>
        <taxon>Metazoa</taxon>
        <taxon>Ecdysozoa</taxon>
        <taxon>Arthropoda</taxon>
        <taxon>Hexapoda</taxon>
        <taxon>Insecta</taxon>
        <taxon>Pterygota</taxon>
        <taxon>Neoptera</taxon>
        <taxon>Endopterygota</taxon>
        <taxon>Coleoptera</taxon>
        <taxon>Polyphaga</taxon>
        <taxon>Cucujiformia</taxon>
        <taxon>Chrysomeloidea</taxon>
        <taxon>Chrysomelidae</taxon>
        <taxon>Chrysomelinae</taxon>
        <taxon>Chrysomelini</taxon>
        <taxon>Phaedon</taxon>
    </lineage>
</organism>
<sequence>MSSAICQNFVQNAWKKELCSNCFKSKDEHAEKPKLKPVHLIAADRVEGIIRKEKKSRPKRSVAFLKDLTEVIGYGGEDWSSDNEEDNVTSSSEEETAIESDEEESLKELQRLTKENTDFNTTSLAEVEVKKSYTQLLLGKPVVDSAGKKKTLLVSVTPFGEDISAPPKKYSQKSLSHIPIAKNNKEIIAEHKTNNVVLTSYTKNEENNSKKGEKSLLDEISETLENSKNPIQIMAKKKSQKEVVLSTDSNKENIENGTTEVTKLEIVEEKTVEQKTVVSEKKISLARTPALKRDIEKPVIYQTSTAKIELLNSKNLKLNKETVNKMKTEVNNNERAETNATETKLELKTIATSVELIRAERTHSSDIIESKERKDEINNTVAERTHVEEKVVSLPPPIPPKYIPFSQSREQAGKPDGREDPVITELPPLPITPPPILESQTSFLHGIPPPIYEKPKILSKPAIVIPRKPVPAVPPNFSTFAKAALSRQDSNDSDSKTNKRKAPQPPEEVNSPIYTRTSDSPREKRKVVVSHIPTTESSEGSQEEAIYVSPDPSPRKSLSVSTDCLTTEEKRKEKSKARFSLKKFLRMGSSKDITKLSELTVVKFEENSEKPQPKPRLVIVHPSELNGDKVEVVAKPVLDQVDYQSSGHEYSNPLGDYETYTPKTTKPPPPPRNFNEGNVTSKPNLPHPPKSLEIINKQRQISRSDSASKKPETVYANIGEVRSSIVPNKPVRTASMREREALQLRKPNHNYEPIDVRDKDSENVYDYIHSGRSSSPDSDSSRDKGSPRGKTVRLGKRSESSIDVSGEYFKCNNIPRSVSLTYCGSETESEIYSPHSFYGSESEVTEDDHDWIQNGRTHKLRSRKGRSIVHKNLEDNYGAVVVANHEALAQVLENVQQTCHIQPALRGLKAQSNLRWADFSLISGTPPITVGDRTFRQAVWGAHHVTLLTNAGAVGSSTLQLGTFNLTPVTEFSDLVPNVYLALPEGGGREDKDKQTQATVSVLPCIQVNSIPSYCESVKSKVQNLDEQWKDATFIMLQLVNALKTLQAQGIEELPLSLTSFVLCKDMDKDTHHRLCVLQGLASDLANKTTNEKYGTLCMCALRALNLLQPSPKITPVIQSLLNHERAVSLTQVKSILEFSLWGPSDVSLGCTVKERELALQRWLDLQRATVLHGLVCARVQLTVYEECHLLFLVRSNARLMSDASLLIDSSNVKHSFGYGQSRSDKCVGA</sequence>
<accession>A0A9P0DFH8</accession>
<feature type="region of interest" description="Disordered" evidence="1">
    <location>
        <begin position="76"/>
        <end position="104"/>
    </location>
</feature>
<evidence type="ECO:0000313" key="2">
    <source>
        <dbReference type="EMBL" id="CAH1119341.1"/>
    </source>
</evidence>
<protein>
    <submittedName>
        <fullName evidence="2">Uncharacterized protein</fullName>
    </submittedName>
</protein>
<evidence type="ECO:0000313" key="3">
    <source>
        <dbReference type="Proteomes" id="UP001153737"/>
    </source>
</evidence>
<dbReference type="Proteomes" id="UP001153737">
    <property type="component" value="Chromosome 12"/>
</dbReference>
<feature type="compositionally biased region" description="Acidic residues" evidence="1">
    <location>
        <begin position="79"/>
        <end position="104"/>
    </location>
</feature>
<dbReference type="AlphaFoldDB" id="A0A9P0DFH8"/>
<dbReference type="PANTHER" id="PTHR37970:SF1">
    <property type="entry name" value="SERINE-RICH ADHESIN FOR PLATELETS"/>
    <property type="match status" value="1"/>
</dbReference>
<reference evidence="2" key="2">
    <citation type="submission" date="2022-10" db="EMBL/GenBank/DDBJ databases">
        <authorList>
            <consortium name="ENA_rothamsted_submissions"/>
            <consortium name="culmorum"/>
            <person name="King R."/>
        </authorList>
    </citation>
    <scope>NUCLEOTIDE SEQUENCE</scope>
</reference>
<reference evidence="2" key="1">
    <citation type="submission" date="2022-01" db="EMBL/GenBank/DDBJ databases">
        <authorList>
            <person name="King R."/>
        </authorList>
    </citation>
    <scope>NUCLEOTIDE SEQUENCE</scope>
</reference>
<dbReference type="OrthoDB" id="6381867at2759"/>
<evidence type="ECO:0000256" key="1">
    <source>
        <dbReference type="SAM" id="MobiDB-lite"/>
    </source>
</evidence>
<feature type="compositionally biased region" description="Basic and acidic residues" evidence="1">
    <location>
        <begin position="752"/>
        <end position="762"/>
    </location>
</feature>
<dbReference type="EMBL" id="OU896718">
    <property type="protein sequence ID" value="CAH1119341.1"/>
    <property type="molecule type" value="Genomic_DNA"/>
</dbReference>